<comment type="function">
    <text evidence="1 6">Hydrolyzes acetyl esters in homogalacturonan regions of pectin. In type I primary cell wall, galacturonic acid residues of pectin can be acetylated at the O-2 and O-3 positions. Decreasing the degree of acetylation of pectin gels in vitro alters their physical properties.</text>
</comment>
<dbReference type="AlphaFoldDB" id="A0ABD3TNK5"/>
<organism evidence="7 8">
    <name type="scientific">Penstemon smallii</name>
    <dbReference type="NCBI Taxonomy" id="265156"/>
    <lineage>
        <taxon>Eukaryota</taxon>
        <taxon>Viridiplantae</taxon>
        <taxon>Streptophyta</taxon>
        <taxon>Embryophyta</taxon>
        <taxon>Tracheophyta</taxon>
        <taxon>Spermatophyta</taxon>
        <taxon>Magnoliopsida</taxon>
        <taxon>eudicotyledons</taxon>
        <taxon>Gunneridae</taxon>
        <taxon>Pentapetalae</taxon>
        <taxon>asterids</taxon>
        <taxon>lamiids</taxon>
        <taxon>Lamiales</taxon>
        <taxon>Plantaginaceae</taxon>
        <taxon>Cheloneae</taxon>
        <taxon>Penstemon</taxon>
    </lineage>
</organism>
<evidence type="ECO:0000313" key="8">
    <source>
        <dbReference type="Proteomes" id="UP001634393"/>
    </source>
</evidence>
<dbReference type="EMBL" id="JBJXBP010000003">
    <property type="protein sequence ID" value="KAL3838652.1"/>
    <property type="molecule type" value="Genomic_DNA"/>
</dbReference>
<dbReference type="GO" id="GO:0071555">
    <property type="term" value="P:cell wall organization"/>
    <property type="evidence" value="ECO:0007669"/>
    <property type="project" value="UniProtKB-KW"/>
</dbReference>
<comment type="caution">
    <text evidence="7">The sequence shown here is derived from an EMBL/GenBank/DDBJ whole genome shotgun (WGS) entry which is preliminary data.</text>
</comment>
<evidence type="ECO:0000256" key="3">
    <source>
        <dbReference type="ARBA" id="ARBA00005784"/>
    </source>
</evidence>
<dbReference type="EC" id="3.1.1.-" evidence="6"/>
<keyword evidence="4 6" id="KW-0134">Cell wall</keyword>
<dbReference type="GO" id="GO:0016787">
    <property type="term" value="F:hydrolase activity"/>
    <property type="evidence" value="ECO:0007669"/>
    <property type="project" value="UniProtKB-KW"/>
</dbReference>
<dbReference type="Pfam" id="PF03283">
    <property type="entry name" value="PAE"/>
    <property type="match status" value="1"/>
</dbReference>
<dbReference type="InterPro" id="IPR004963">
    <property type="entry name" value="PAE/NOTUM"/>
</dbReference>
<proteinExistence type="inferred from homology"/>
<comment type="subcellular location">
    <subcellularLocation>
        <location evidence="2 6">Secreted</location>
        <location evidence="2 6">Cell wall</location>
    </subcellularLocation>
</comment>
<name>A0ABD3TNK5_9LAMI</name>
<keyword evidence="8" id="KW-1185">Reference proteome</keyword>
<evidence type="ECO:0000256" key="2">
    <source>
        <dbReference type="ARBA" id="ARBA00004191"/>
    </source>
</evidence>
<protein>
    <recommendedName>
        <fullName evidence="6">Pectin acetylesterase</fullName>
        <ecNumber evidence="6">3.1.1.-</ecNumber>
    </recommendedName>
</protein>
<evidence type="ECO:0000256" key="1">
    <source>
        <dbReference type="ARBA" id="ARBA00003534"/>
    </source>
</evidence>
<sequence length="372" mass="41116">MIIVPASTSYPITLTSSLATWPKKGIVCLDGSPPAYHYAPGSGEGACNWMVYLEGGGWCQSKDICYSKIIDTKAPGCGSSSCKGNVTTFSGILSESQTTNPDFYNWNRVFVRYCDGSSFSGDVEEVIPVKDKNIHRRGARVFAAVMEEMLAMGMKDATNAILAGNSAGGLATMLHCDEFQALLPFAARLKCIADAGLFIRGKDLPGAVEKRERPFADIVAFHGIEKVLPILCTWTMDPSLCIFPENLLGYIETPIFLVNSAFDKYQISYLLEPVEPGWKKCTNDIKLCTDTQIQAMKDFRTTFLQILPEIVTPSRGMFIDSCYIHDQIAYPRWNGISLDNKTMAAAVGDWYFDRCSFQEIDMIHDSPVNCTL</sequence>
<dbReference type="Proteomes" id="UP001634393">
    <property type="component" value="Unassembled WGS sequence"/>
</dbReference>
<keyword evidence="6" id="KW-0964">Secreted</keyword>
<evidence type="ECO:0000313" key="7">
    <source>
        <dbReference type="EMBL" id="KAL3838652.1"/>
    </source>
</evidence>
<accession>A0ABD3TNK5</accession>
<evidence type="ECO:0000256" key="6">
    <source>
        <dbReference type="RuleBase" id="RU363114"/>
    </source>
</evidence>
<reference evidence="7 8" key="1">
    <citation type="submission" date="2024-12" db="EMBL/GenBank/DDBJ databases">
        <title>The unique morphological basis and parallel evolutionary history of personate flowers in Penstemon.</title>
        <authorList>
            <person name="Depatie T.H."/>
            <person name="Wessinger C.A."/>
        </authorList>
    </citation>
    <scope>NUCLEOTIDE SEQUENCE [LARGE SCALE GENOMIC DNA]</scope>
    <source>
        <strain evidence="7">WTNN_2</strain>
        <tissue evidence="7">Leaf</tissue>
    </source>
</reference>
<evidence type="ECO:0000256" key="4">
    <source>
        <dbReference type="ARBA" id="ARBA00022512"/>
    </source>
</evidence>
<evidence type="ECO:0000256" key="5">
    <source>
        <dbReference type="ARBA" id="ARBA00023316"/>
    </source>
</evidence>
<keyword evidence="5 6" id="KW-0961">Cell wall biogenesis/degradation</keyword>
<keyword evidence="6" id="KW-0378">Hydrolase</keyword>
<dbReference type="PANTHER" id="PTHR21562">
    <property type="entry name" value="NOTUM-RELATED"/>
    <property type="match status" value="1"/>
</dbReference>
<gene>
    <name evidence="7" type="ORF">ACJIZ3_023243</name>
</gene>
<comment type="similarity">
    <text evidence="3 6">Belongs to the pectinacetylesterase family.</text>
</comment>
<dbReference type="PANTHER" id="PTHR21562:SF65">
    <property type="entry name" value="PECTIN ACETYLESTERASE"/>
    <property type="match status" value="1"/>
</dbReference>